<name>B8JF51_ANAD2</name>
<organism evidence="2 3">
    <name type="scientific">Anaeromyxobacter dehalogenans (strain ATCC BAA-258 / DSM 21875 / 2CP-1)</name>
    <dbReference type="NCBI Taxonomy" id="455488"/>
    <lineage>
        <taxon>Bacteria</taxon>
        <taxon>Pseudomonadati</taxon>
        <taxon>Myxococcota</taxon>
        <taxon>Myxococcia</taxon>
        <taxon>Myxococcales</taxon>
        <taxon>Cystobacterineae</taxon>
        <taxon>Anaeromyxobacteraceae</taxon>
        <taxon>Anaeromyxobacter</taxon>
    </lineage>
</organism>
<evidence type="ECO:0000313" key="3">
    <source>
        <dbReference type="Proteomes" id="UP000007089"/>
    </source>
</evidence>
<dbReference type="KEGG" id="acp:A2cp1_1057"/>
<dbReference type="HOGENOM" id="CLU_431279_0_0_7"/>
<dbReference type="EMBL" id="CP001359">
    <property type="protein sequence ID" value="ACL64408.1"/>
    <property type="molecule type" value="Genomic_DNA"/>
</dbReference>
<dbReference type="PROSITE" id="PS51186">
    <property type="entry name" value="GNAT"/>
    <property type="match status" value="2"/>
</dbReference>
<keyword evidence="3" id="KW-1185">Reference proteome</keyword>
<dbReference type="InterPro" id="IPR018697">
    <property type="entry name" value="DUF2199"/>
</dbReference>
<feature type="domain" description="N-acetyltransferase" evidence="1">
    <location>
        <begin position="473"/>
        <end position="634"/>
    </location>
</feature>
<dbReference type="SUPFAM" id="SSF55729">
    <property type="entry name" value="Acyl-CoA N-acyltransferases (Nat)"/>
    <property type="match status" value="1"/>
</dbReference>
<dbReference type="InterPro" id="IPR016181">
    <property type="entry name" value="Acyl_CoA_acyltransferase"/>
</dbReference>
<dbReference type="InterPro" id="IPR000182">
    <property type="entry name" value="GNAT_dom"/>
</dbReference>
<dbReference type="Gene3D" id="3.40.630.30">
    <property type="match status" value="1"/>
</dbReference>
<dbReference type="RefSeq" id="WP_012632401.1">
    <property type="nucleotide sequence ID" value="NC_011891.1"/>
</dbReference>
<dbReference type="CDD" id="cd04301">
    <property type="entry name" value="NAT_SF"/>
    <property type="match status" value="2"/>
</dbReference>
<reference evidence="2" key="1">
    <citation type="submission" date="2009-01" db="EMBL/GenBank/DDBJ databases">
        <title>Complete sequence of Anaeromyxobacter dehalogenans 2CP-1.</title>
        <authorList>
            <consortium name="US DOE Joint Genome Institute"/>
            <person name="Lucas S."/>
            <person name="Copeland A."/>
            <person name="Lapidus A."/>
            <person name="Glavina del Rio T."/>
            <person name="Dalin E."/>
            <person name="Tice H."/>
            <person name="Bruce D."/>
            <person name="Goodwin L."/>
            <person name="Pitluck S."/>
            <person name="Saunders E."/>
            <person name="Brettin T."/>
            <person name="Detter J.C."/>
            <person name="Han C."/>
            <person name="Larimer F."/>
            <person name="Land M."/>
            <person name="Hauser L."/>
            <person name="Kyrpides N."/>
            <person name="Ovchinnikova G."/>
            <person name="Beliaev A.S."/>
            <person name="Richardson P."/>
        </authorList>
    </citation>
    <scope>NUCLEOTIDE SEQUENCE</scope>
    <source>
        <strain evidence="2">2CP-1</strain>
    </source>
</reference>
<evidence type="ECO:0000313" key="2">
    <source>
        <dbReference type="EMBL" id="ACL64408.1"/>
    </source>
</evidence>
<dbReference type="PANTHER" id="PTHR43072">
    <property type="entry name" value="N-ACETYLTRANSFERASE"/>
    <property type="match status" value="1"/>
</dbReference>
<evidence type="ECO:0000259" key="1">
    <source>
        <dbReference type="PROSITE" id="PS51186"/>
    </source>
</evidence>
<dbReference type="Pfam" id="PF09965">
    <property type="entry name" value="DUF2199"/>
    <property type="match status" value="1"/>
</dbReference>
<accession>B8JF51</accession>
<proteinExistence type="predicted"/>
<dbReference type="GO" id="GO:0016747">
    <property type="term" value="F:acyltransferase activity, transferring groups other than amino-acyl groups"/>
    <property type="evidence" value="ECO:0007669"/>
    <property type="project" value="InterPro"/>
</dbReference>
<gene>
    <name evidence="2" type="ordered locus">A2cp1_1057</name>
</gene>
<feature type="domain" description="N-acetyltransferase" evidence="1">
    <location>
        <begin position="307"/>
        <end position="463"/>
    </location>
</feature>
<protein>
    <submittedName>
        <fullName evidence="2">GCN5-related N-acetyltransferase</fullName>
    </submittedName>
</protein>
<dbReference type="Pfam" id="PF00583">
    <property type="entry name" value="Acetyltransf_1"/>
    <property type="match status" value="2"/>
</dbReference>
<dbReference type="AlphaFoldDB" id="B8JF51"/>
<sequence length="634" mass="68782">MERGRCADCGEEHDELEPGFRRPDAVFAVPEEERAARVSESDDLVSIDGEAFFIRCVAPIPVRGREAPYSWGFWVKIARDDFEAYRRAFDDDGPTDHPGFRGTIANQSHVLPPTLGLEVHVHLGRGRQRPHLMLLDESHLLTRAQELGVAPAVVHAWSAQCAPGAARPPPEPDARERAATLEAEGWTLLLPGEVGREVEALPSAPEPGDLVKAPFAFLAAGPHGEITRRTEFMWVLLDVVRGDGWWGGALENQPFVPGPLAAGTRVWLRPEHVLAFLRGEQGGPGGSVPSAPGCAGSAGRRDPLPEVAILQLPRSSATYEALAALRNRVWPESPTCAAWLVRSDAEREPGAAFERVAVLDPGDPSRLAAVAERWRLRTTSAEPRRFFSVEVDPAHRRRGLGTALLDRVLEDLPAGTPCVMGCETTEDRPEAMAFLERRGFRPILRTASSELDLAAFDPARLGDAAGRAQAAGIVLRALGAGGARDERLLRGLHALHAAVLRDVPGAADAVCDPFEVWRRAYHENPDLLPEAHGVALDGEEVVGMTQLWASQASDAILYTGFTGVARSHRRHGLATALKVASLAWARTLRTASGRPPVVRTSNADTNPMLGINLRLGFVERAARVRYERTLARTA</sequence>
<dbReference type="Proteomes" id="UP000007089">
    <property type="component" value="Chromosome"/>
</dbReference>